<evidence type="ECO:0000259" key="6">
    <source>
        <dbReference type="Pfam" id="PF01343"/>
    </source>
</evidence>
<keyword evidence="5" id="KW-0472">Membrane</keyword>
<evidence type="ECO:0000256" key="2">
    <source>
        <dbReference type="ARBA" id="ARBA00022670"/>
    </source>
</evidence>
<sequence length="751" mass="81885">MERDARTAIIVGAVIAVAVAGMVAYILTRPAPPKPPEPADIGIVELSASPSTVALGGEVEVSVLVRNDGGVKGSEAFSLTVNGEMRGREIISLGPGESGILSFPVTGRELGTCRAELEQKSDTFKVVEPTDIRVTGLSVDPPEVEKGKTVKATVGVKNFGQMPGAERIELSIDNENVAREVRLEGGESENLSFGIERGPGEYTVSVGARRESFRVFEPPKEAIGVIEVNFPINWDILVDYVNSMVNYSLEEENVRAVVLKVSSPGGASAYIEEIYRNLLELKREKPVVTCIVGIGASGGYYISLPSDHLYAEPSAWVGSIGVYSTKPSVTRPRGVIYETGPYKRTLFSVKRYPLRLEDVLGRFTEAVEERRGENLKLLRREMIRGKIYHGGRAAEKGLIDSTGSMVVAKRKAASLAGVENYGLINVGWQVLTSSSTWLRTRRVRALLENYADRERWSDKLTPELLESLDPRFFYLHGVGGERIRSNVTILDEWSGKSADRGVTLPELGSKNPDSVQENWELKGGPAENLVLVDAAHLNAFEDEEINPLLQELVEGGAKMEYFTGLSLEEELGNANAFVTISPRTDFTEEEVVALGEFVEGGGKLLMVADPTRSDMAPINSLGKNFGTTFTPGYLYNMENHYGIYRNVYVENMENVEVLGGVERLALLTATEVSSAGSEIATTSGGTYLSTSEESESYGVMSLSENGSVLAVGDFTLMTRPWNTLECNSQFVSNLANFLTEVEAPARRPSWM</sequence>
<keyword evidence="3" id="KW-0378">Hydrolase</keyword>
<keyword evidence="2" id="KW-0645">Protease</keyword>
<feature type="domain" description="Peptidase S49" evidence="6">
    <location>
        <begin position="281"/>
        <end position="418"/>
    </location>
</feature>
<dbReference type="CDD" id="cd07023">
    <property type="entry name" value="S49_Sppa_N_C"/>
    <property type="match status" value="1"/>
</dbReference>
<keyword evidence="8" id="KW-1185">Reference proteome</keyword>
<name>A0A133U8D1_9EURY</name>
<dbReference type="InterPro" id="IPR002142">
    <property type="entry name" value="Peptidase_S49"/>
</dbReference>
<dbReference type="SUPFAM" id="SSF52317">
    <property type="entry name" value="Class I glutamine amidotransferase-like"/>
    <property type="match status" value="1"/>
</dbReference>
<dbReference type="GO" id="GO:0008236">
    <property type="term" value="F:serine-type peptidase activity"/>
    <property type="evidence" value="ECO:0007669"/>
    <property type="project" value="UniProtKB-KW"/>
</dbReference>
<evidence type="ECO:0000256" key="5">
    <source>
        <dbReference type="SAM" id="Phobius"/>
    </source>
</evidence>
<protein>
    <recommendedName>
        <fullName evidence="6">Peptidase S49 domain-containing protein</fullName>
    </recommendedName>
</protein>
<feature type="transmembrane region" description="Helical" evidence="5">
    <location>
        <begin position="7"/>
        <end position="27"/>
    </location>
</feature>
<organism evidence="7 8">
    <name type="scientific">candidate division MSBL1 archaeon SCGC-AAA259A05</name>
    <dbReference type="NCBI Taxonomy" id="1698259"/>
    <lineage>
        <taxon>Archaea</taxon>
        <taxon>Methanobacteriati</taxon>
        <taxon>Methanobacteriota</taxon>
        <taxon>candidate division MSBL1</taxon>
    </lineage>
</organism>
<evidence type="ECO:0000256" key="1">
    <source>
        <dbReference type="ARBA" id="ARBA00008683"/>
    </source>
</evidence>
<evidence type="ECO:0000313" key="8">
    <source>
        <dbReference type="Proteomes" id="UP000070163"/>
    </source>
</evidence>
<evidence type="ECO:0000313" key="7">
    <source>
        <dbReference type="EMBL" id="KXA90396.1"/>
    </source>
</evidence>
<gene>
    <name evidence="7" type="ORF">AKJ57_04185</name>
</gene>
<dbReference type="Pfam" id="PF01343">
    <property type="entry name" value="Peptidase_S49"/>
    <property type="match status" value="1"/>
</dbReference>
<dbReference type="InterPro" id="IPR013783">
    <property type="entry name" value="Ig-like_fold"/>
</dbReference>
<keyword evidence="5" id="KW-0812">Transmembrane</keyword>
<dbReference type="SUPFAM" id="SSF52096">
    <property type="entry name" value="ClpP/crotonase"/>
    <property type="match status" value="1"/>
</dbReference>
<dbReference type="PANTHER" id="PTHR42987">
    <property type="entry name" value="PEPTIDASE S49"/>
    <property type="match status" value="1"/>
</dbReference>
<dbReference type="AlphaFoldDB" id="A0A133U8D1"/>
<dbReference type="GO" id="GO:0006508">
    <property type="term" value="P:proteolysis"/>
    <property type="evidence" value="ECO:0007669"/>
    <property type="project" value="UniProtKB-KW"/>
</dbReference>
<reference evidence="7 8" key="1">
    <citation type="journal article" date="2016" name="Sci. Rep.">
        <title>Metabolic traits of an uncultured archaeal lineage -MSBL1- from brine pools of the Red Sea.</title>
        <authorList>
            <person name="Mwirichia R."/>
            <person name="Alam I."/>
            <person name="Rashid M."/>
            <person name="Vinu M."/>
            <person name="Ba-Alawi W."/>
            <person name="Anthony Kamau A."/>
            <person name="Kamanda Ngugi D."/>
            <person name="Goker M."/>
            <person name="Klenk H.P."/>
            <person name="Bajic V."/>
            <person name="Stingl U."/>
        </authorList>
    </citation>
    <scope>NUCLEOTIDE SEQUENCE [LARGE SCALE GENOMIC DNA]</scope>
    <source>
        <strain evidence="7">SCGC-AAA259A05</strain>
    </source>
</reference>
<dbReference type="Gene3D" id="3.90.226.10">
    <property type="entry name" value="2-enoyl-CoA Hydratase, Chain A, domain 1"/>
    <property type="match status" value="1"/>
</dbReference>
<proteinExistence type="inferred from homology"/>
<dbReference type="InterPro" id="IPR029045">
    <property type="entry name" value="ClpP/crotonase-like_dom_sf"/>
</dbReference>
<dbReference type="PANTHER" id="PTHR42987:SF4">
    <property type="entry name" value="PROTEASE SOHB-RELATED"/>
    <property type="match status" value="1"/>
</dbReference>
<dbReference type="Gene3D" id="2.60.40.10">
    <property type="entry name" value="Immunoglobulins"/>
    <property type="match status" value="2"/>
</dbReference>
<dbReference type="EMBL" id="LHXJ01000048">
    <property type="protein sequence ID" value="KXA90396.1"/>
    <property type="molecule type" value="Genomic_DNA"/>
</dbReference>
<dbReference type="Proteomes" id="UP000070163">
    <property type="component" value="Unassembled WGS sequence"/>
</dbReference>
<keyword evidence="5" id="KW-1133">Transmembrane helix</keyword>
<dbReference type="InterPro" id="IPR029062">
    <property type="entry name" value="Class_I_gatase-like"/>
</dbReference>
<accession>A0A133U8D1</accession>
<dbReference type="InterPro" id="IPR047272">
    <property type="entry name" value="S49_SppA_C"/>
</dbReference>
<evidence type="ECO:0000256" key="4">
    <source>
        <dbReference type="ARBA" id="ARBA00022825"/>
    </source>
</evidence>
<keyword evidence="4" id="KW-0720">Serine protease</keyword>
<evidence type="ECO:0000256" key="3">
    <source>
        <dbReference type="ARBA" id="ARBA00022801"/>
    </source>
</evidence>
<comment type="similarity">
    <text evidence="1">Belongs to the peptidase S49 family.</text>
</comment>
<comment type="caution">
    <text evidence="7">The sequence shown here is derived from an EMBL/GenBank/DDBJ whole genome shotgun (WGS) entry which is preliminary data.</text>
</comment>